<gene>
    <name evidence="4" type="ORF">QQF64_020589</name>
</gene>
<dbReference type="InterPro" id="IPR043502">
    <property type="entry name" value="DNA/RNA_pol_sf"/>
</dbReference>
<evidence type="ECO:0000256" key="1">
    <source>
        <dbReference type="ARBA" id="ARBA00023268"/>
    </source>
</evidence>
<reference evidence="4 5" key="1">
    <citation type="submission" date="2023-09" db="EMBL/GenBank/DDBJ databases">
        <authorList>
            <person name="Wang M."/>
        </authorList>
    </citation>
    <scope>NUCLEOTIDE SEQUENCE [LARGE SCALE GENOMIC DNA]</scope>
    <source>
        <strain evidence="4">GT-2023</strain>
        <tissue evidence="4">Liver</tissue>
    </source>
</reference>
<dbReference type="SUPFAM" id="SSF56672">
    <property type="entry name" value="DNA/RNA polymerases"/>
    <property type="match status" value="1"/>
</dbReference>
<comment type="caution">
    <text evidence="4">The sequence shown here is derived from an EMBL/GenBank/DDBJ whole genome shotgun (WGS) entry which is preliminary data.</text>
</comment>
<dbReference type="InterPro" id="IPR041577">
    <property type="entry name" value="RT_RNaseH_2"/>
</dbReference>
<protein>
    <recommendedName>
        <fullName evidence="3">Reverse transcriptase/retrotransposon-derived protein RNase H-like domain-containing protein</fullName>
    </recommendedName>
</protein>
<feature type="compositionally biased region" description="Basic and acidic residues" evidence="2">
    <location>
        <begin position="155"/>
        <end position="167"/>
    </location>
</feature>
<dbReference type="InterPro" id="IPR050951">
    <property type="entry name" value="Retrovirus_Pol_polyprotein"/>
</dbReference>
<sequence length="285" mass="32256">MLPYILFGVREVPQASTSFTPFELLFGHQPRSQPILDVAREAWEQQPAPLRTTVEHVREMRERIDRVMPLVRERLASPLPRRTHVLQHDIRTPPGVIVRQRPYRVPEARQQAIEEEVQKMLKLGVTEPSRSPWSSPIVMVPKLPGVSSGSRTHKTPGEEDLTRKGQPEKASWGPTPEEAFQRIKTALTPEPVLRAPDFNCPFLLQTDASDTGLGAVRSQVQDDASFFQMICLNCATTVAWKMTSLGKRKKILRQAINWCCQALLDIAVSSDFSFLSQVFRPLAIF</sequence>
<dbReference type="Pfam" id="PF17919">
    <property type="entry name" value="RT_RNaseH_2"/>
    <property type="match status" value="1"/>
</dbReference>
<feature type="domain" description="Reverse transcriptase/retrotransposon-derived protein RNase H-like" evidence="3">
    <location>
        <begin position="172"/>
        <end position="231"/>
    </location>
</feature>
<dbReference type="Proteomes" id="UP001558613">
    <property type="component" value="Unassembled WGS sequence"/>
</dbReference>
<evidence type="ECO:0000256" key="2">
    <source>
        <dbReference type="SAM" id="MobiDB-lite"/>
    </source>
</evidence>
<evidence type="ECO:0000259" key="3">
    <source>
        <dbReference type="Pfam" id="PF17919"/>
    </source>
</evidence>
<keyword evidence="1" id="KW-0511">Multifunctional enzyme</keyword>
<organism evidence="4 5">
    <name type="scientific">Cirrhinus molitorella</name>
    <name type="common">mud carp</name>
    <dbReference type="NCBI Taxonomy" id="172907"/>
    <lineage>
        <taxon>Eukaryota</taxon>
        <taxon>Metazoa</taxon>
        <taxon>Chordata</taxon>
        <taxon>Craniata</taxon>
        <taxon>Vertebrata</taxon>
        <taxon>Euteleostomi</taxon>
        <taxon>Actinopterygii</taxon>
        <taxon>Neopterygii</taxon>
        <taxon>Teleostei</taxon>
        <taxon>Ostariophysi</taxon>
        <taxon>Cypriniformes</taxon>
        <taxon>Cyprinidae</taxon>
        <taxon>Labeoninae</taxon>
        <taxon>Labeonini</taxon>
        <taxon>Cirrhinus</taxon>
    </lineage>
</organism>
<feature type="region of interest" description="Disordered" evidence="2">
    <location>
        <begin position="133"/>
        <end position="175"/>
    </location>
</feature>
<dbReference type="PANTHER" id="PTHR37984">
    <property type="entry name" value="PROTEIN CBG26694"/>
    <property type="match status" value="1"/>
</dbReference>
<evidence type="ECO:0000313" key="4">
    <source>
        <dbReference type="EMBL" id="KAL1249584.1"/>
    </source>
</evidence>
<keyword evidence="5" id="KW-1185">Reference proteome</keyword>
<accession>A0ABR3LD08</accession>
<proteinExistence type="predicted"/>
<dbReference type="PANTHER" id="PTHR37984:SF5">
    <property type="entry name" value="PROTEIN NYNRIN-LIKE"/>
    <property type="match status" value="1"/>
</dbReference>
<name>A0ABR3LD08_9TELE</name>
<dbReference type="Gene3D" id="3.10.10.10">
    <property type="entry name" value="HIV Type 1 Reverse Transcriptase, subunit A, domain 1"/>
    <property type="match status" value="1"/>
</dbReference>
<evidence type="ECO:0000313" key="5">
    <source>
        <dbReference type="Proteomes" id="UP001558613"/>
    </source>
</evidence>
<dbReference type="EMBL" id="JAYMGO010000023">
    <property type="protein sequence ID" value="KAL1249584.1"/>
    <property type="molecule type" value="Genomic_DNA"/>
</dbReference>